<feature type="domain" description="ABC transmembrane type-1" evidence="11">
    <location>
        <begin position="862"/>
        <end position="1137"/>
    </location>
</feature>
<dbReference type="CDD" id="cd18606">
    <property type="entry name" value="ABC_6TM_YOR1_D2_like"/>
    <property type="match status" value="1"/>
</dbReference>
<feature type="compositionally biased region" description="Basic and acidic residues" evidence="8">
    <location>
        <begin position="527"/>
        <end position="546"/>
    </location>
</feature>
<dbReference type="CDD" id="cd18597">
    <property type="entry name" value="ABC_6TM_YOR1_D1_like"/>
    <property type="match status" value="1"/>
</dbReference>
<dbReference type="InterPro" id="IPR017871">
    <property type="entry name" value="ABC_transporter-like_CS"/>
</dbReference>
<dbReference type="FunFam" id="3.40.50.300:FF:000565">
    <property type="entry name" value="ABC bile acid transporter"/>
    <property type="match status" value="1"/>
</dbReference>
<dbReference type="PROSITE" id="PS50893">
    <property type="entry name" value="ABC_TRANSPORTER_2"/>
    <property type="match status" value="2"/>
</dbReference>
<feature type="domain" description="ABC transporter" evidence="10">
    <location>
        <begin position="558"/>
        <end position="792"/>
    </location>
</feature>
<feature type="transmembrane region" description="Helical" evidence="9">
    <location>
        <begin position="323"/>
        <end position="341"/>
    </location>
</feature>
<dbReference type="FunFam" id="1.20.1560.10:FF:000010">
    <property type="entry name" value="Multidrug resistance-associated ABC transporter"/>
    <property type="match status" value="1"/>
</dbReference>
<feature type="transmembrane region" description="Helical" evidence="9">
    <location>
        <begin position="897"/>
        <end position="918"/>
    </location>
</feature>
<keyword evidence="2" id="KW-0813">Transport</keyword>
<dbReference type="SMART" id="SM00382">
    <property type="entry name" value="AAA"/>
    <property type="match status" value="2"/>
</dbReference>
<dbReference type="OrthoDB" id="6500128at2759"/>
<accession>A0A8K0WLB6</accession>
<keyword evidence="5" id="KW-0067">ATP-binding</keyword>
<feature type="compositionally biased region" description="Polar residues" evidence="8">
    <location>
        <begin position="547"/>
        <end position="556"/>
    </location>
</feature>
<feature type="transmembrane region" description="Helical" evidence="9">
    <location>
        <begin position="135"/>
        <end position="160"/>
    </location>
</feature>
<evidence type="ECO:0000256" key="2">
    <source>
        <dbReference type="ARBA" id="ARBA00022448"/>
    </source>
</evidence>
<dbReference type="GO" id="GO:0016887">
    <property type="term" value="F:ATP hydrolysis activity"/>
    <property type="evidence" value="ECO:0007669"/>
    <property type="project" value="InterPro"/>
</dbReference>
<dbReference type="Pfam" id="PF00664">
    <property type="entry name" value="ABC_membrane"/>
    <property type="match status" value="2"/>
</dbReference>
<sequence length="1514" mass="167353">MERLQNRSAQVGPATSIIDEANDGASREEHQERWWSRIANLLRGSRRETPVPTERQPSPEQEAGFFSLLTFQWMAPLMQLGYQRPLELNDIWDVNPQRSVPVMQAKLLASFDRRRESGDKTPLRNALYDTFRGEFLLGGFCSFIASLLQVLSPFALRYLIQFASDAYVASRGGPDAPPVSHGIAWVIGITLMQFLQTTCFNHFLYHGMMVGGQARAVLIALIFDKATKLSGRARAGGVSIEKPPPGVKPGSVEEKQWMQEKVSEMAAVTTVRPGWSNGRIVNLMSMDTSRINQGSIMVHILWTSPISILLALALLLVNITYSALPGVALLLLVVPLLAWAFKAMIARRNKINAITDQRVSLTQEILHGVQFIKYFAWESAFLHRLASIRNREISRMRTVLAIRHVITAVGTSMAPFATMTAFITYSLSGHELTSSRVFSSLSLFGALSLPLNQLPLILGSVTDAAQSVLRIQEFLLAEEAQDPVDWDLENENAVVLENASFTWERNAVKESDIDDSATQEAANANRKQGDTEMAKKEMHSDDERQPSETPGKSPTNLALDKDAIESGGGEEQAFTLRDLNLAVGRRELVAVIGPVGSGKSSVLSALAGDMRKTGGNITLGASRAFCPQFSWIQNASVRENIILGRRDGTTSSKPEQVSDGRWYNDVVDACALRPDLDMFTHGDLTELGERGITISGGQKQRINIARAIYSGADLVIMDDPLSAVDAHVGRHIMDHAICGLLQNKCRILATHQLHVLHRCDRILYMSEGRIVADGTFDHLMATNASFQRIMETVANEGGQEEPLKDKENEELEDSKSKQEIVGARPQEADTVMQAEERGVESAGWSIYAAYVRASGEILNLPLMLILLVAAHGSVITTSLWLSWWTSNQFGFNLGTHIGVYVALGFAQIFSSLAFYVHLTSASSSASRAMLHAAVTRVLRAPMSFFDTTPLGRITNRFSRDVDVMDNTLPDSIRNFLTFGGQIVAVFILVLVYFPYFAVAIGALAVIFVSSARYYRYSARELKKHEALLRSHVFSRFAEAVSGIPTIRAYKLEKEFTASVNKSVDNMDGAYFLTFANQCWLSVRLDVIGNLMVLTVGILIVTSRLSVNPSISGLVLASILSVAQFFQYSVRHFADMENNMNSTERLDYYATKLEEEAPLHIANVRSTWPERGEIVFNNVQMRYRKDLPPVLHCLSLRIQPGERVGIVGRTGAGKSSIVSTLFRIVELSGGTISIDGVNTATIGLHDLRSRLALIPQEPILFQGTIRSNLDPFDKHAHTELLSALGQAGLVGQDQDIEDSSTGQRIHLDTPVEEGGANFSLGQRQLIALARALVRRSQIIVCDEATSSVDFETDARIQRTIMRGFKGKTLLCIAHRLKTVMGYDKICVMDAGKIVEFDAPLALWERGGVFRDNCADGYLFVAPFTGYDDPVDHGPLQGPPYILTSTGDLVWSGFTYFSIWAGNFQAARWKGQPVLFSFEGAHNSLHGHGHVHHTFLDQNYQNTRELRAGNYMISDK</sequence>
<dbReference type="Proteomes" id="UP000813444">
    <property type="component" value="Unassembled WGS sequence"/>
</dbReference>
<feature type="transmembrane region" description="Helical" evidence="9">
    <location>
        <begin position="296"/>
        <end position="317"/>
    </location>
</feature>
<dbReference type="CDD" id="cd03244">
    <property type="entry name" value="ABCC_MRP_domain2"/>
    <property type="match status" value="1"/>
</dbReference>
<keyword evidence="3 9" id="KW-0812">Transmembrane</keyword>
<dbReference type="Pfam" id="PF00005">
    <property type="entry name" value="ABC_tran"/>
    <property type="match status" value="2"/>
</dbReference>
<feature type="region of interest" description="Disordered" evidence="8">
    <location>
        <begin position="510"/>
        <end position="560"/>
    </location>
</feature>
<feature type="domain" description="ABC transmembrane type-1" evidence="11">
    <location>
        <begin position="136"/>
        <end position="463"/>
    </location>
</feature>
<keyword evidence="6 9" id="KW-1133">Transmembrane helix</keyword>
<dbReference type="Gene3D" id="3.40.50.300">
    <property type="entry name" value="P-loop containing nucleotide triphosphate hydrolases"/>
    <property type="match status" value="2"/>
</dbReference>
<evidence type="ECO:0000256" key="9">
    <source>
        <dbReference type="SAM" id="Phobius"/>
    </source>
</evidence>
<dbReference type="InterPro" id="IPR003439">
    <property type="entry name" value="ABC_transporter-like_ATP-bd"/>
</dbReference>
<evidence type="ECO:0000256" key="8">
    <source>
        <dbReference type="SAM" id="MobiDB-lite"/>
    </source>
</evidence>
<comment type="subcellular location">
    <subcellularLocation>
        <location evidence="1">Membrane</location>
        <topology evidence="1">Multi-pass membrane protein</topology>
    </subcellularLocation>
</comment>
<evidence type="ECO:0000256" key="4">
    <source>
        <dbReference type="ARBA" id="ARBA00022741"/>
    </source>
</evidence>
<comment type="caution">
    <text evidence="12">The sequence shown here is derived from an EMBL/GenBank/DDBJ whole genome shotgun (WGS) entry which is preliminary data.</text>
</comment>
<dbReference type="InterPro" id="IPR003593">
    <property type="entry name" value="AAA+_ATPase"/>
</dbReference>
<dbReference type="InterPro" id="IPR011527">
    <property type="entry name" value="ABC1_TM_dom"/>
</dbReference>
<dbReference type="GO" id="GO:0140359">
    <property type="term" value="F:ABC-type transporter activity"/>
    <property type="evidence" value="ECO:0007669"/>
    <property type="project" value="InterPro"/>
</dbReference>
<dbReference type="GO" id="GO:0005524">
    <property type="term" value="F:ATP binding"/>
    <property type="evidence" value="ECO:0007669"/>
    <property type="project" value="UniProtKB-KW"/>
</dbReference>
<evidence type="ECO:0000259" key="10">
    <source>
        <dbReference type="PROSITE" id="PS50893"/>
    </source>
</evidence>
<dbReference type="InterPro" id="IPR050173">
    <property type="entry name" value="ABC_transporter_C-like"/>
</dbReference>
<feature type="transmembrane region" description="Helical" evidence="9">
    <location>
        <begin position="995"/>
        <end position="1014"/>
    </location>
</feature>
<dbReference type="PROSITE" id="PS00211">
    <property type="entry name" value="ABC_TRANSPORTER_1"/>
    <property type="match status" value="2"/>
</dbReference>
<dbReference type="SUPFAM" id="SSF90123">
    <property type="entry name" value="ABC transporter transmembrane region"/>
    <property type="match status" value="2"/>
</dbReference>
<dbReference type="FunFam" id="3.40.50.300:FF:000997">
    <property type="entry name" value="Multidrug resistance-associated protein 1"/>
    <property type="match status" value="1"/>
</dbReference>
<evidence type="ECO:0000313" key="12">
    <source>
        <dbReference type="EMBL" id="KAH7305252.1"/>
    </source>
</evidence>
<feature type="region of interest" description="Disordered" evidence="8">
    <location>
        <begin position="795"/>
        <end position="827"/>
    </location>
</feature>
<keyword evidence="7 9" id="KW-0472">Membrane</keyword>
<dbReference type="PANTHER" id="PTHR24223">
    <property type="entry name" value="ATP-BINDING CASSETTE SUB-FAMILY C"/>
    <property type="match status" value="1"/>
</dbReference>
<evidence type="ECO:0000259" key="11">
    <source>
        <dbReference type="PROSITE" id="PS50929"/>
    </source>
</evidence>
<feature type="transmembrane region" description="Helical" evidence="9">
    <location>
        <begin position="405"/>
        <end position="425"/>
    </location>
</feature>
<proteinExistence type="predicted"/>
<gene>
    <name evidence="12" type="ORF">B0I35DRAFT_484014</name>
</gene>
<dbReference type="PROSITE" id="PS50929">
    <property type="entry name" value="ABC_TM1F"/>
    <property type="match status" value="2"/>
</dbReference>
<evidence type="ECO:0000256" key="5">
    <source>
        <dbReference type="ARBA" id="ARBA00022840"/>
    </source>
</evidence>
<organism evidence="12 13">
    <name type="scientific">Stachybotrys elegans</name>
    <dbReference type="NCBI Taxonomy" id="80388"/>
    <lineage>
        <taxon>Eukaryota</taxon>
        <taxon>Fungi</taxon>
        <taxon>Dikarya</taxon>
        <taxon>Ascomycota</taxon>
        <taxon>Pezizomycotina</taxon>
        <taxon>Sordariomycetes</taxon>
        <taxon>Hypocreomycetidae</taxon>
        <taxon>Hypocreales</taxon>
        <taxon>Stachybotryaceae</taxon>
        <taxon>Stachybotrys</taxon>
    </lineage>
</organism>
<name>A0A8K0WLB6_9HYPO</name>
<dbReference type="EMBL" id="JAGPNK010000019">
    <property type="protein sequence ID" value="KAH7305252.1"/>
    <property type="molecule type" value="Genomic_DNA"/>
</dbReference>
<keyword evidence="13" id="KW-1185">Reference proteome</keyword>
<evidence type="ECO:0000256" key="6">
    <source>
        <dbReference type="ARBA" id="ARBA00022989"/>
    </source>
</evidence>
<feature type="compositionally biased region" description="Basic and acidic residues" evidence="8">
    <location>
        <begin position="801"/>
        <end position="818"/>
    </location>
</feature>
<feature type="transmembrane region" description="Helical" evidence="9">
    <location>
        <begin position="183"/>
        <end position="205"/>
    </location>
</feature>
<evidence type="ECO:0000256" key="3">
    <source>
        <dbReference type="ARBA" id="ARBA00022692"/>
    </source>
</evidence>
<reference evidence="12" key="1">
    <citation type="journal article" date="2021" name="Nat. Commun.">
        <title>Genetic determinants of endophytism in the Arabidopsis root mycobiome.</title>
        <authorList>
            <person name="Mesny F."/>
            <person name="Miyauchi S."/>
            <person name="Thiergart T."/>
            <person name="Pickel B."/>
            <person name="Atanasova L."/>
            <person name="Karlsson M."/>
            <person name="Huettel B."/>
            <person name="Barry K.W."/>
            <person name="Haridas S."/>
            <person name="Chen C."/>
            <person name="Bauer D."/>
            <person name="Andreopoulos W."/>
            <person name="Pangilinan J."/>
            <person name="LaButti K."/>
            <person name="Riley R."/>
            <person name="Lipzen A."/>
            <person name="Clum A."/>
            <person name="Drula E."/>
            <person name="Henrissat B."/>
            <person name="Kohler A."/>
            <person name="Grigoriev I.V."/>
            <person name="Martin F.M."/>
            <person name="Hacquard S."/>
        </authorList>
    </citation>
    <scope>NUCLEOTIDE SEQUENCE</scope>
    <source>
        <strain evidence="12">MPI-CAGE-CH-0235</strain>
    </source>
</reference>
<feature type="transmembrane region" description="Helical" evidence="9">
    <location>
        <begin position="1086"/>
        <end position="1104"/>
    </location>
</feature>
<dbReference type="Gene3D" id="1.20.1560.10">
    <property type="entry name" value="ABC transporter type 1, transmembrane domain"/>
    <property type="match status" value="2"/>
</dbReference>
<evidence type="ECO:0000256" key="7">
    <source>
        <dbReference type="ARBA" id="ARBA00023136"/>
    </source>
</evidence>
<dbReference type="InterPro" id="IPR027417">
    <property type="entry name" value="P-loop_NTPase"/>
</dbReference>
<dbReference type="CDD" id="cd03250">
    <property type="entry name" value="ABCC_MRP_domain1"/>
    <property type="match status" value="1"/>
</dbReference>
<feature type="region of interest" description="Disordered" evidence="8">
    <location>
        <begin position="1"/>
        <end position="31"/>
    </location>
</feature>
<dbReference type="InterPro" id="IPR036640">
    <property type="entry name" value="ABC1_TM_sf"/>
</dbReference>
<dbReference type="SUPFAM" id="SSF52540">
    <property type="entry name" value="P-loop containing nucleoside triphosphate hydrolases"/>
    <property type="match status" value="2"/>
</dbReference>
<protein>
    <submittedName>
        <fullName evidence="12">ABC multidrug transporter-like protein</fullName>
    </submittedName>
</protein>
<feature type="transmembrane region" description="Helical" evidence="9">
    <location>
        <begin position="862"/>
        <end position="885"/>
    </location>
</feature>
<dbReference type="PANTHER" id="PTHR24223:SF464">
    <property type="entry name" value="ABC-TYPE TRANSPORTER CICA"/>
    <property type="match status" value="1"/>
</dbReference>
<keyword evidence="4" id="KW-0547">Nucleotide-binding</keyword>
<evidence type="ECO:0000313" key="13">
    <source>
        <dbReference type="Proteomes" id="UP000813444"/>
    </source>
</evidence>
<evidence type="ECO:0000256" key="1">
    <source>
        <dbReference type="ARBA" id="ARBA00004141"/>
    </source>
</evidence>
<feature type="domain" description="ABC transporter" evidence="10">
    <location>
        <begin position="1173"/>
        <end position="1414"/>
    </location>
</feature>
<dbReference type="GO" id="GO:0016020">
    <property type="term" value="C:membrane"/>
    <property type="evidence" value="ECO:0007669"/>
    <property type="project" value="UniProtKB-SubCell"/>
</dbReference>